<feature type="domain" description="DUF5678" evidence="1">
    <location>
        <begin position="147"/>
        <end position="180"/>
    </location>
</feature>
<dbReference type="InterPro" id="IPR043734">
    <property type="entry name" value="DUF5678"/>
</dbReference>
<evidence type="ECO:0000313" key="3">
    <source>
        <dbReference type="Proteomes" id="UP000034581"/>
    </source>
</evidence>
<proteinExistence type="predicted"/>
<evidence type="ECO:0000313" key="2">
    <source>
        <dbReference type="EMBL" id="KKP69884.1"/>
    </source>
</evidence>
<dbReference type="AlphaFoldDB" id="A0A0G0BK62"/>
<dbReference type="Pfam" id="PF18929">
    <property type="entry name" value="DUF5678"/>
    <property type="match status" value="1"/>
</dbReference>
<accession>A0A0G0BK62</accession>
<dbReference type="STRING" id="1618350.UR67_C0002G0004"/>
<dbReference type="EMBL" id="LBQB01000002">
    <property type="protein sequence ID" value="KKP69884.1"/>
    <property type="molecule type" value="Genomic_DNA"/>
</dbReference>
<gene>
    <name evidence="2" type="ORF">UR67_C0002G0004</name>
</gene>
<protein>
    <recommendedName>
        <fullName evidence="1">DUF5678 domain-containing protein</fullName>
    </recommendedName>
</protein>
<organism evidence="2 3">
    <name type="scientific">candidate division CPR3 bacterium GW2011_GWF2_35_18</name>
    <dbReference type="NCBI Taxonomy" id="1618350"/>
    <lineage>
        <taxon>Bacteria</taxon>
        <taxon>Bacteria division CPR3</taxon>
    </lineage>
</organism>
<dbReference type="Proteomes" id="UP000034581">
    <property type="component" value="Unassembled WGS sequence"/>
</dbReference>
<name>A0A0G0BK62_UNCC3</name>
<evidence type="ECO:0000259" key="1">
    <source>
        <dbReference type="Pfam" id="PF18929"/>
    </source>
</evidence>
<comment type="caution">
    <text evidence="2">The sequence shown here is derived from an EMBL/GenBank/DDBJ whole genome shotgun (WGS) entry which is preliminary data.</text>
</comment>
<sequence length="206" mass="24004">MQVIIYLTTSLKYNKNMPKLKISLKNDKFKKARGSYSRLLDISCENCQEHICFYQKDGPGIIKRMYLDRIYESTQYSNLEKQSLNNIPKFICPKCHRELGNAYIYEKENRLAYRLFVGAILKKIVKKNKQSVMPIFFKKKIKEKSKLDKHGGQWIAVKGQDDIVAYGETVEEVISHVKVEGKTIKDKLPDPREVPTAMKLPENKKI</sequence>
<reference evidence="2 3" key="1">
    <citation type="journal article" date="2015" name="Nature">
        <title>rRNA introns, odd ribosomes, and small enigmatic genomes across a large radiation of phyla.</title>
        <authorList>
            <person name="Brown C.T."/>
            <person name="Hug L.A."/>
            <person name="Thomas B.C."/>
            <person name="Sharon I."/>
            <person name="Castelle C.J."/>
            <person name="Singh A."/>
            <person name="Wilkins M.J."/>
            <person name="Williams K.H."/>
            <person name="Banfield J.F."/>
        </authorList>
    </citation>
    <scope>NUCLEOTIDE SEQUENCE [LARGE SCALE GENOMIC DNA]</scope>
</reference>